<organism evidence="1 2">
    <name type="scientific">Mycobacterium phage Demsculpinboyz</name>
    <dbReference type="NCBI Taxonomy" id="2041528"/>
    <lineage>
        <taxon>Viruses</taxon>
        <taxon>Duplodnaviria</taxon>
        <taxon>Heunggongvirae</taxon>
        <taxon>Uroviricota</taxon>
        <taxon>Caudoviricetes</taxon>
        <taxon>Gracegardnervirinae</taxon>
        <taxon>Avanivirus</taxon>
        <taxon>Avanivirus demsculpinboyz</taxon>
    </lineage>
</organism>
<gene>
    <name evidence="1" type="ORF">SEA_DEMSCULPINBOYZ_37</name>
</gene>
<accession>A0A2D1GAC6</accession>
<evidence type="ECO:0000313" key="1">
    <source>
        <dbReference type="EMBL" id="ATN88632.1"/>
    </source>
</evidence>
<proteinExistence type="predicted"/>
<dbReference type="EMBL" id="MF919502">
    <property type="protein sequence ID" value="ATN88632.1"/>
    <property type="molecule type" value="Genomic_DNA"/>
</dbReference>
<keyword evidence="2" id="KW-1185">Reference proteome</keyword>
<protein>
    <submittedName>
        <fullName evidence="1">Uncharacterized protein</fullName>
    </submittedName>
</protein>
<name>A0A2D1GAC6_9CAUD</name>
<dbReference type="Proteomes" id="UP000231264">
    <property type="component" value="Segment"/>
</dbReference>
<sequence length="36" mass="4282">MTECGWCAGTYTNWSVHTRTMRHRVWTVIATFFFLA</sequence>
<reference evidence="2" key="1">
    <citation type="submission" date="2017-09" db="EMBL/GenBank/DDBJ databases">
        <authorList>
            <person name="Ehlers B."/>
            <person name="Leendertz F.H."/>
        </authorList>
    </citation>
    <scope>NUCLEOTIDE SEQUENCE [LARGE SCALE GENOMIC DNA]</scope>
</reference>
<evidence type="ECO:0000313" key="2">
    <source>
        <dbReference type="Proteomes" id="UP000231264"/>
    </source>
</evidence>